<dbReference type="EMBL" id="KV454413">
    <property type="protein sequence ID" value="ODQ63787.1"/>
    <property type="molecule type" value="Genomic_DNA"/>
</dbReference>
<evidence type="ECO:0000313" key="4">
    <source>
        <dbReference type="EMBL" id="ODQ63787.1"/>
    </source>
</evidence>
<keyword evidence="5" id="KW-1185">Reference proteome</keyword>
<comment type="similarity">
    <text evidence="1 2">Belongs to the endosulfine family.</text>
</comment>
<feature type="compositionally biased region" description="Polar residues" evidence="3">
    <location>
        <begin position="57"/>
        <end position="75"/>
    </location>
</feature>
<feature type="non-terminal residue" evidence="4">
    <location>
        <position position="75"/>
    </location>
</feature>
<sequence length="75" mass="8406">MSSLDPNRKKVDLSTLTDDEKRIFQLYGKLPSQANILNQKLNERKYFDSGDYAMSQAGKTSSTDVGSQHPNPESI</sequence>
<dbReference type="InterPro" id="IPR006760">
    <property type="entry name" value="Endosulphine"/>
</dbReference>
<dbReference type="Proteomes" id="UP000095009">
    <property type="component" value="Unassembled WGS sequence"/>
</dbReference>
<evidence type="ECO:0000256" key="1">
    <source>
        <dbReference type="ARBA" id="ARBA00010520"/>
    </source>
</evidence>
<evidence type="ECO:0000313" key="5">
    <source>
        <dbReference type="Proteomes" id="UP000095009"/>
    </source>
</evidence>
<proteinExistence type="inferred from homology"/>
<name>A0A1E3PFX8_9ASCO</name>
<protein>
    <recommendedName>
        <fullName evidence="2">mRNA stability protein</fullName>
    </recommendedName>
</protein>
<evidence type="ECO:0000256" key="2">
    <source>
        <dbReference type="RuleBase" id="RU363120"/>
    </source>
</evidence>
<gene>
    <name evidence="4" type="ORF">NADFUDRAFT_13054</name>
</gene>
<dbReference type="Pfam" id="PF04667">
    <property type="entry name" value="Endosulfine"/>
    <property type="match status" value="1"/>
</dbReference>
<dbReference type="AlphaFoldDB" id="A0A1E3PFX8"/>
<evidence type="ECO:0000256" key="3">
    <source>
        <dbReference type="SAM" id="MobiDB-lite"/>
    </source>
</evidence>
<comment type="function">
    <text evidence="2">Plays an essential role in initiation of the G0 program by preventing the degradation of specific nutrient-regulated mRNAs via the 5'-3' mRNA decay pathway.</text>
</comment>
<reference evidence="4 5" key="1">
    <citation type="journal article" date="2016" name="Proc. Natl. Acad. Sci. U.S.A.">
        <title>Comparative genomics of biotechnologically important yeasts.</title>
        <authorList>
            <person name="Riley R."/>
            <person name="Haridas S."/>
            <person name="Wolfe K.H."/>
            <person name="Lopes M.R."/>
            <person name="Hittinger C.T."/>
            <person name="Goeker M."/>
            <person name="Salamov A.A."/>
            <person name="Wisecaver J.H."/>
            <person name="Long T.M."/>
            <person name="Calvey C.H."/>
            <person name="Aerts A.L."/>
            <person name="Barry K.W."/>
            <person name="Choi C."/>
            <person name="Clum A."/>
            <person name="Coughlan A.Y."/>
            <person name="Deshpande S."/>
            <person name="Douglass A.P."/>
            <person name="Hanson S.J."/>
            <person name="Klenk H.-P."/>
            <person name="LaButti K.M."/>
            <person name="Lapidus A."/>
            <person name="Lindquist E.A."/>
            <person name="Lipzen A.M."/>
            <person name="Meier-Kolthoff J.P."/>
            <person name="Ohm R.A."/>
            <person name="Otillar R.P."/>
            <person name="Pangilinan J.L."/>
            <person name="Peng Y."/>
            <person name="Rokas A."/>
            <person name="Rosa C.A."/>
            <person name="Scheuner C."/>
            <person name="Sibirny A.A."/>
            <person name="Slot J.C."/>
            <person name="Stielow J.B."/>
            <person name="Sun H."/>
            <person name="Kurtzman C.P."/>
            <person name="Blackwell M."/>
            <person name="Grigoriev I.V."/>
            <person name="Jeffries T.W."/>
        </authorList>
    </citation>
    <scope>NUCLEOTIDE SEQUENCE [LARGE SCALE GENOMIC DNA]</scope>
    <source>
        <strain evidence="4 5">DSM 6958</strain>
    </source>
</reference>
<dbReference type="OrthoDB" id="5949865at2759"/>
<organism evidence="4 5">
    <name type="scientific">Nadsonia fulvescens var. elongata DSM 6958</name>
    <dbReference type="NCBI Taxonomy" id="857566"/>
    <lineage>
        <taxon>Eukaryota</taxon>
        <taxon>Fungi</taxon>
        <taxon>Dikarya</taxon>
        <taxon>Ascomycota</taxon>
        <taxon>Saccharomycotina</taxon>
        <taxon>Dipodascomycetes</taxon>
        <taxon>Dipodascales</taxon>
        <taxon>Dipodascales incertae sedis</taxon>
        <taxon>Nadsonia</taxon>
    </lineage>
</organism>
<accession>A0A1E3PFX8</accession>
<feature type="region of interest" description="Disordered" evidence="3">
    <location>
        <begin position="52"/>
        <end position="75"/>
    </location>
</feature>
<dbReference type="STRING" id="857566.A0A1E3PFX8"/>